<dbReference type="EMBL" id="LUEZ02000124">
    <property type="protein sequence ID" value="RDB16578.1"/>
    <property type="molecule type" value="Genomic_DNA"/>
</dbReference>
<accession>A0A369J3L5</accession>
<organism evidence="2 3">
    <name type="scientific">Hypsizygus marmoreus</name>
    <name type="common">White beech mushroom</name>
    <name type="synonym">Agaricus marmoreus</name>
    <dbReference type="NCBI Taxonomy" id="39966"/>
    <lineage>
        <taxon>Eukaryota</taxon>
        <taxon>Fungi</taxon>
        <taxon>Dikarya</taxon>
        <taxon>Basidiomycota</taxon>
        <taxon>Agaricomycotina</taxon>
        <taxon>Agaricomycetes</taxon>
        <taxon>Agaricomycetidae</taxon>
        <taxon>Agaricales</taxon>
        <taxon>Tricholomatineae</taxon>
        <taxon>Lyophyllaceae</taxon>
        <taxon>Hypsizygus</taxon>
    </lineage>
</organism>
<comment type="caution">
    <text evidence="2">The sequence shown here is derived from an EMBL/GenBank/DDBJ whole genome shotgun (WGS) entry which is preliminary data.</text>
</comment>
<feature type="region of interest" description="Disordered" evidence="1">
    <location>
        <begin position="411"/>
        <end position="443"/>
    </location>
</feature>
<gene>
    <name evidence="2" type="ORF">Hypma_002742</name>
</gene>
<proteinExistence type="predicted"/>
<dbReference type="InParanoid" id="A0A369J3L5"/>
<name>A0A369J3L5_HYPMA</name>
<dbReference type="Proteomes" id="UP000076154">
    <property type="component" value="Unassembled WGS sequence"/>
</dbReference>
<dbReference type="OrthoDB" id="3190489at2759"/>
<keyword evidence="3" id="KW-1185">Reference proteome</keyword>
<evidence type="ECO:0000313" key="3">
    <source>
        <dbReference type="Proteomes" id="UP000076154"/>
    </source>
</evidence>
<evidence type="ECO:0008006" key="4">
    <source>
        <dbReference type="Google" id="ProtNLM"/>
    </source>
</evidence>
<reference evidence="2" key="1">
    <citation type="submission" date="2018-04" db="EMBL/GenBank/DDBJ databases">
        <title>Whole genome sequencing of Hypsizygus marmoreus.</title>
        <authorList>
            <person name="Choi I.-G."/>
            <person name="Min B."/>
            <person name="Kim J.-G."/>
            <person name="Kim S."/>
            <person name="Oh Y.-L."/>
            <person name="Kong W.-S."/>
            <person name="Park H."/>
            <person name="Jeong J."/>
            <person name="Song E.-S."/>
        </authorList>
    </citation>
    <scope>NUCLEOTIDE SEQUENCE [LARGE SCALE GENOMIC DNA]</scope>
    <source>
        <strain evidence="2">51987-8</strain>
    </source>
</reference>
<protein>
    <recommendedName>
        <fullName evidence="4">F-box domain-containing protein</fullName>
    </recommendedName>
</protein>
<evidence type="ECO:0000256" key="1">
    <source>
        <dbReference type="SAM" id="MobiDB-lite"/>
    </source>
</evidence>
<dbReference type="AlphaFoldDB" id="A0A369J3L5"/>
<sequence length="443" mass="50059">MSHPSVFSLPLELLEEIADEVHLDTQLSLCRVSKLFHSLTIRSVYRVIFLDSPALVVACCRTLASNRTAALSVRQLAITYTPMEPPRFYYFSSFYALIGKALQNLSQLHELKLMVSDPAYIRTLNRAHFPFLRHFECYLALTDSLILFLNRHPTINYLQIAPTEAFVQTSVVDSSRPPLQVVLPKLQYFIGNSECISALVPDASLRAAFIFWEAAYSTPQDTIRSLEHSSGDTINLVSCRRRGWNLDLIDLISISLPNIYVLIITNLLVVDVRPSEAYLNAVKNMLSRFSMLRNLHLHCIDTWNMNDVKCNMDEDFATVTAWGSACPSLLECILPHSNGMKWIRIHDLWLPDPNSEQGMEWTWDMLCSNGHPQWNRLLVDIEARLRRKAVYARGVEEAISVLRSLTLQSASGDDVHDREENDVVDSGRAVGGGGSDPPRSIVL</sequence>
<evidence type="ECO:0000313" key="2">
    <source>
        <dbReference type="EMBL" id="RDB16578.1"/>
    </source>
</evidence>